<dbReference type="SUPFAM" id="SSF51735">
    <property type="entry name" value="NAD(P)-binding Rossmann-fold domains"/>
    <property type="match status" value="1"/>
</dbReference>
<dbReference type="InterPro" id="IPR020904">
    <property type="entry name" value="Sc_DH/Rdtase_CS"/>
</dbReference>
<gene>
    <name evidence="4" type="ORF">SSS_2690</name>
</gene>
<evidence type="ECO:0000256" key="2">
    <source>
        <dbReference type="RuleBase" id="RU000363"/>
    </source>
</evidence>
<dbReference type="InterPro" id="IPR036291">
    <property type="entry name" value="NAD(P)-bd_dom_sf"/>
</dbReference>
<dbReference type="Gene3D" id="3.40.50.720">
    <property type="entry name" value="NAD(P)-binding Rossmann-like Domain"/>
    <property type="match status" value="1"/>
</dbReference>
<dbReference type="Pfam" id="PF00106">
    <property type="entry name" value="adh_short"/>
    <property type="match status" value="1"/>
</dbReference>
<dbReference type="InterPro" id="IPR002347">
    <property type="entry name" value="SDR_fam"/>
</dbReference>
<keyword evidence="3" id="KW-0472">Membrane</keyword>
<dbReference type="EnsemblMetazoa" id="SSS_2690s_mrna">
    <property type="protein sequence ID" value="KAF7487766.1"/>
    <property type="gene ID" value="SSS_2690"/>
</dbReference>
<sequence length="319" mass="35810">MILIIFSISFVIAITIILIWFSQSDRDLEVAFAERFGFSIEKFKDKVIWITGASSGIGEHLAYTLAPVGAKLIISGTDENKMSKVAQRCTALSKCDNVLVLPFNISNTSCHEEMFQKVLKRFKKLDILINNAGRSQRASFLEIDLQVDKDLFDVNVFGLINLTRIVLKYFLESNIDGQIGVTSSTAGLLGVPYSASYTASKHALHGYFECLRTELGRKGISISLFCVGPTFSNLLEKAYVGKPGKTLGGNRHPGSRMMDTERCAYLIAIALANKIDQAWIAIQPVLSIHYLSQYFPWFFRRYFPKFFTEELGKKIRDGK</sequence>
<keyword evidence="6" id="KW-1185">Reference proteome</keyword>
<evidence type="ECO:0000313" key="5">
    <source>
        <dbReference type="EnsemblMetazoa" id="KAF7487766.1"/>
    </source>
</evidence>
<dbReference type="PANTHER" id="PTHR44269">
    <property type="entry name" value="DEHYDROGENASE/REDUCTASE SDR FAMILY MEMBER 7-RELATED"/>
    <property type="match status" value="1"/>
</dbReference>
<evidence type="ECO:0000256" key="3">
    <source>
        <dbReference type="SAM" id="Phobius"/>
    </source>
</evidence>
<reference evidence="4" key="2">
    <citation type="submission" date="2020-01" db="EMBL/GenBank/DDBJ databases">
        <authorList>
            <person name="Korhonen P.K.K."/>
            <person name="Guangxu M.G."/>
            <person name="Wang T.W."/>
            <person name="Stroehlein A.J.S."/>
            <person name="Young N.D."/>
            <person name="Ang C.-S.A."/>
            <person name="Fernando D.W.F."/>
            <person name="Lu H.L."/>
            <person name="Taylor S.T."/>
            <person name="Ehtesham M.E.M."/>
            <person name="Najaraj S.H.N."/>
            <person name="Harsha G.H.G."/>
            <person name="Madugundu A.M."/>
            <person name="Renuse S.R."/>
            <person name="Holt D.H."/>
            <person name="Pandey A.P."/>
            <person name="Papenfuss A.P."/>
            <person name="Gasser R.B.G."/>
            <person name="Fischer K.F."/>
        </authorList>
    </citation>
    <scope>NUCLEOTIDE SEQUENCE</scope>
    <source>
        <strain evidence="4">SSS_KF_BRIS2020</strain>
    </source>
</reference>
<evidence type="ECO:0000313" key="4">
    <source>
        <dbReference type="EMBL" id="KAF7487766.1"/>
    </source>
</evidence>
<dbReference type="GO" id="GO:0016491">
    <property type="term" value="F:oxidoreductase activity"/>
    <property type="evidence" value="ECO:0007669"/>
    <property type="project" value="UniProtKB-KW"/>
</dbReference>
<dbReference type="PRINTS" id="PR00080">
    <property type="entry name" value="SDRFAMILY"/>
</dbReference>
<evidence type="ECO:0000313" key="6">
    <source>
        <dbReference type="Proteomes" id="UP000070412"/>
    </source>
</evidence>
<organism evidence="4">
    <name type="scientific">Sarcoptes scabiei</name>
    <name type="common">Itch mite</name>
    <name type="synonym">Acarus scabiei</name>
    <dbReference type="NCBI Taxonomy" id="52283"/>
    <lineage>
        <taxon>Eukaryota</taxon>
        <taxon>Metazoa</taxon>
        <taxon>Ecdysozoa</taxon>
        <taxon>Arthropoda</taxon>
        <taxon>Chelicerata</taxon>
        <taxon>Arachnida</taxon>
        <taxon>Acari</taxon>
        <taxon>Acariformes</taxon>
        <taxon>Sarcoptiformes</taxon>
        <taxon>Astigmata</taxon>
        <taxon>Psoroptidia</taxon>
        <taxon>Sarcoptoidea</taxon>
        <taxon>Sarcoptidae</taxon>
        <taxon>Sarcoptinae</taxon>
        <taxon>Sarcoptes</taxon>
    </lineage>
</organism>
<keyword evidence="3" id="KW-1133">Transmembrane helix</keyword>
<dbReference type="AlphaFoldDB" id="A0A834R0L9"/>
<name>A0A834R0L9_SARSC</name>
<reference evidence="5" key="3">
    <citation type="submission" date="2022-06" db="UniProtKB">
        <authorList>
            <consortium name="EnsemblMetazoa"/>
        </authorList>
    </citation>
    <scope>IDENTIFICATION</scope>
</reference>
<proteinExistence type="inferred from homology"/>
<dbReference type="InterPro" id="IPR053011">
    <property type="entry name" value="SDR_family_member_7"/>
</dbReference>
<accession>A0A834R0L9</accession>
<dbReference type="OrthoDB" id="47007at2759"/>
<protein>
    <submittedName>
        <fullName evidence="4">Dehydrogenase/reductase SDR family member 7</fullName>
    </submittedName>
</protein>
<dbReference type="PROSITE" id="PS00061">
    <property type="entry name" value="ADH_SHORT"/>
    <property type="match status" value="1"/>
</dbReference>
<dbReference type="PRINTS" id="PR00081">
    <property type="entry name" value="GDHRDH"/>
</dbReference>
<feature type="transmembrane region" description="Helical" evidence="3">
    <location>
        <begin position="5"/>
        <end position="22"/>
    </location>
</feature>
<comment type="similarity">
    <text evidence="2">Belongs to the short-chain dehydrogenases/reductases (SDR) family.</text>
</comment>
<keyword evidence="1" id="KW-0560">Oxidoreductase</keyword>
<reference evidence="6" key="1">
    <citation type="journal article" date="2020" name="PLoS Negl. Trop. Dis.">
        <title>High-quality nuclear genome for Sarcoptes scabiei-A critical resource for a neglected parasite.</title>
        <authorList>
            <person name="Korhonen P.K."/>
            <person name="Gasser R.B."/>
            <person name="Ma G."/>
            <person name="Wang T."/>
            <person name="Stroehlein A.J."/>
            <person name="Young N.D."/>
            <person name="Ang C.S."/>
            <person name="Fernando D.D."/>
            <person name="Lu H.C."/>
            <person name="Taylor S."/>
            <person name="Reynolds S.L."/>
            <person name="Mofiz E."/>
            <person name="Najaraj S.H."/>
            <person name="Gowda H."/>
            <person name="Madugundu A."/>
            <person name="Renuse S."/>
            <person name="Holt D."/>
            <person name="Pandey A."/>
            <person name="Papenfuss A.T."/>
            <person name="Fischer K."/>
        </authorList>
    </citation>
    <scope>NUCLEOTIDE SEQUENCE [LARGE SCALE GENOMIC DNA]</scope>
</reference>
<dbReference type="OMA" id="TKGVNAM"/>
<keyword evidence="3" id="KW-0812">Transmembrane</keyword>
<dbReference type="EMBL" id="WVUK01000066">
    <property type="protein sequence ID" value="KAF7487766.1"/>
    <property type="molecule type" value="Genomic_DNA"/>
</dbReference>
<evidence type="ECO:0000256" key="1">
    <source>
        <dbReference type="ARBA" id="ARBA00023002"/>
    </source>
</evidence>
<dbReference type="Proteomes" id="UP000070412">
    <property type="component" value="Unassembled WGS sequence"/>
</dbReference>